<reference evidence="2 3" key="1">
    <citation type="submission" date="2014-01" db="EMBL/GenBank/DDBJ databases">
        <title>Sulfitobacter sp. H3 (MCCC 1A00686) Genome Sequencing.</title>
        <authorList>
            <person name="Lai Q."/>
            <person name="Hong Z."/>
        </authorList>
    </citation>
    <scope>NUCLEOTIDE SEQUENCE [LARGE SCALE GENOMIC DNA]</scope>
    <source>
        <strain evidence="2 3">H3</strain>
    </source>
</reference>
<dbReference type="Proteomes" id="UP000027746">
    <property type="component" value="Unassembled WGS sequence"/>
</dbReference>
<evidence type="ECO:0000313" key="3">
    <source>
        <dbReference type="Proteomes" id="UP000027746"/>
    </source>
</evidence>
<proteinExistence type="predicted"/>
<dbReference type="EMBL" id="JAMD01000012">
    <property type="protein sequence ID" value="KEJ94546.1"/>
    <property type="molecule type" value="Genomic_DNA"/>
</dbReference>
<dbReference type="GeneID" id="68869684"/>
<dbReference type="Pfam" id="PF13443">
    <property type="entry name" value="HTH_26"/>
    <property type="match status" value="1"/>
</dbReference>
<comment type="caution">
    <text evidence="2">The sequence shown here is derived from an EMBL/GenBank/DDBJ whole genome shotgun (WGS) entry which is preliminary data.</text>
</comment>
<sequence length="245" mass="27907">MQARIFETLKTVLRARKITYAELARRLETSEPTIKRVFAARDDKLSRIVEICDALGLALEDVVAQAKRTTVTPVALGDRIEAQLAGDPSLFNFFILLHDGMPVEEIARQFKLDPGDTLRMGRKLERLGLAEVQATGRIRLLLEHPIQFRRDGPLHRALMKINLDFVRQVFLAQDTEAAAFLTQSRRISGDTARHMMTELRRLNRELSEMARQDQLTLPTSELKSYKLSLAWSHVKFSSLLTIEGK</sequence>
<dbReference type="RefSeq" id="WP_159436700.1">
    <property type="nucleotide sequence ID" value="NZ_CP054599.1"/>
</dbReference>
<dbReference type="Gene3D" id="1.10.260.40">
    <property type="entry name" value="lambda repressor-like DNA-binding domains"/>
    <property type="match status" value="1"/>
</dbReference>
<name>A0A073IYP5_9RHOB</name>
<feature type="domain" description="HTH cro/C1-type" evidence="1">
    <location>
        <begin position="9"/>
        <end position="62"/>
    </location>
</feature>
<dbReference type="PROSITE" id="PS50943">
    <property type="entry name" value="HTH_CROC1"/>
    <property type="match status" value="1"/>
</dbReference>
<gene>
    <name evidence="2" type="ORF">SUH3_05830</name>
</gene>
<dbReference type="InterPro" id="IPR001387">
    <property type="entry name" value="Cro/C1-type_HTH"/>
</dbReference>
<evidence type="ECO:0000313" key="2">
    <source>
        <dbReference type="EMBL" id="KEJ94546.1"/>
    </source>
</evidence>
<dbReference type="GO" id="GO:0003677">
    <property type="term" value="F:DNA binding"/>
    <property type="evidence" value="ECO:0007669"/>
    <property type="project" value="InterPro"/>
</dbReference>
<evidence type="ECO:0000259" key="1">
    <source>
        <dbReference type="PROSITE" id="PS50943"/>
    </source>
</evidence>
<dbReference type="InterPro" id="IPR010982">
    <property type="entry name" value="Lambda_DNA-bd_dom_sf"/>
</dbReference>
<dbReference type="SMART" id="SM00530">
    <property type="entry name" value="HTH_XRE"/>
    <property type="match status" value="1"/>
</dbReference>
<dbReference type="AlphaFoldDB" id="A0A073IYP5"/>
<dbReference type="SUPFAM" id="SSF47413">
    <property type="entry name" value="lambda repressor-like DNA-binding domains"/>
    <property type="match status" value="1"/>
</dbReference>
<organism evidence="2 3">
    <name type="scientific">Pseudosulfitobacter pseudonitzschiae</name>
    <dbReference type="NCBI Taxonomy" id="1402135"/>
    <lineage>
        <taxon>Bacteria</taxon>
        <taxon>Pseudomonadati</taxon>
        <taxon>Pseudomonadota</taxon>
        <taxon>Alphaproteobacteria</taxon>
        <taxon>Rhodobacterales</taxon>
        <taxon>Roseobacteraceae</taxon>
        <taxon>Pseudosulfitobacter</taxon>
    </lineage>
</organism>
<keyword evidence="3" id="KW-1185">Reference proteome</keyword>
<dbReference type="OrthoDB" id="9807735at2"/>
<accession>A0A073IYP5</accession>
<protein>
    <recommendedName>
        <fullName evidence="1">HTH cro/C1-type domain-containing protein</fullName>
    </recommendedName>
</protein>